<keyword evidence="2" id="KW-1185">Reference proteome</keyword>
<dbReference type="RefSeq" id="WP_379837211.1">
    <property type="nucleotide sequence ID" value="NZ_JBHRYQ010000001.1"/>
</dbReference>
<dbReference type="EMBL" id="JBHRYQ010000001">
    <property type="protein sequence ID" value="MFC3810788.1"/>
    <property type="molecule type" value="Genomic_DNA"/>
</dbReference>
<comment type="caution">
    <text evidence="1">The sequence shown here is derived from an EMBL/GenBank/DDBJ whole genome shotgun (WGS) entry which is preliminary data.</text>
</comment>
<name>A0ABV7YX25_9BACT</name>
<evidence type="ECO:0000313" key="2">
    <source>
        <dbReference type="Proteomes" id="UP001595616"/>
    </source>
</evidence>
<evidence type="ECO:0000313" key="1">
    <source>
        <dbReference type="EMBL" id="MFC3810788.1"/>
    </source>
</evidence>
<dbReference type="Proteomes" id="UP001595616">
    <property type="component" value="Unassembled WGS sequence"/>
</dbReference>
<organism evidence="1 2">
    <name type="scientific">Lacihabitans lacunae</name>
    <dbReference type="NCBI Taxonomy" id="1028214"/>
    <lineage>
        <taxon>Bacteria</taxon>
        <taxon>Pseudomonadati</taxon>
        <taxon>Bacteroidota</taxon>
        <taxon>Cytophagia</taxon>
        <taxon>Cytophagales</taxon>
        <taxon>Leadbetterellaceae</taxon>
        <taxon>Lacihabitans</taxon>
    </lineage>
</organism>
<sequence length="374" mass="41232">MKHLTFIFILASFYTSGQSAWKIENTSTYSITDSSNIYRYGNVAISDVFTTPDVNKFMVNERYKGMSNKAMYVSLNEPRFDLGFPPSPAVDSSLVSMARSPSESHLTLGVNHYANFKEGVYFSDVHTSTSEINFFRGTDTLFGFYDGGHLAKASALKVTGAFAKNGLPYRNTEFDLLNLRFFTGSAPGNTAQIDNFYGIRLEDLRGDNFQIIKNGWGVYIKPTMLKNYFGGSVGVGTTNVTHKLTINAESNPLKIGGLANQSSPNKVLTVNADGEVFKSSLSDRQHTFIVTTASHTLQDDVEIYIHKGGDVLYTLPLPNLRTGKIWRISNVGTGSIVLNLPFYEGDALRNTIPNKAGANSFQIFSDGENYIAIK</sequence>
<protein>
    <submittedName>
        <fullName evidence="1">Uncharacterized protein</fullName>
    </submittedName>
</protein>
<gene>
    <name evidence="1" type="ORF">ACFOOI_08985</name>
</gene>
<reference evidence="2" key="1">
    <citation type="journal article" date="2019" name="Int. J. Syst. Evol. Microbiol.">
        <title>The Global Catalogue of Microorganisms (GCM) 10K type strain sequencing project: providing services to taxonomists for standard genome sequencing and annotation.</title>
        <authorList>
            <consortium name="The Broad Institute Genomics Platform"/>
            <consortium name="The Broad Institute Genome Sequencing Center for Infectious Disease"/>
            <person name="Wu L."/>
            <person name="Ma J."/>
        </authorList>
    </citation>
    <scope>NUCLEOTIDE SEQUENCE [LARGE SCALE GENOMIC DNA]</scope>
    <source>
        <strain evidence="2">CECT 7956</strain>
    </source>
</reference>
<accession>A0ABV7YX25</accession>
<proteinExistence type="predicted"/>